<dbReference type="RefSeq" id="WP_146690802.1">
    <property type="nucleotide sequence ID" value="NZ_LT629750.1"/>
</dbReference>
<evidence type="ECO:0000313" key="3">
    <source>
        <dbReference type="Proteomes" id="UP000243904"/>
    </source>
</evidence>
<dbReference type="Proteomes" id="UP000243904">
    <property type="component" value="Chromosome I"/>
</dbReference>
<dbReference type="CDD" id="cd03794">
    <property type="entry name" value="GT4_WbuB-like"/>
    <property type="match status" value="1"/>
</dbReference>
<dbReference type="NCBIfam" id="NF007640">
    <property type="entry name" value="PRK10307.1"/>
    <property type="match status" value="1"/>
</dbReference>
<dbReference type="InterPro" id="IPR050194">
    <property type="entry name" value="Glycosyltransferase_grp1"/>
</dbReference>
<accession>A0A1H2BNC2</accession>
<dbReference type="Pfam" id="PF13692">
    <property type="entry name" value="Glyco_trans_1_4"/>
    <property type="match status" value="1"/>
</dbReference>
<gene>
    <name evidence="2" type="ORF">SAMN05444158_7368</name>
</gene>
<keyword evidence="3" id="KW-1185">Reference proteome</keyword>
<dbReference type="Pfam" id="PF13579">
    <property type="entry name" value="Glyco_trans_4_4"/>
    <property type="match status" value="1"/>
</dbReference>
<dbReference type="AlphaFoldDB" id="A0A1H2BNC2"/>
<dbReference type="GO" id="GO:0016758">
    <property type="term" value="F:hexosyltransferase activity"/>
    <property type="evidence" value="ECO:0007669"/>
    <property type="project" value="TreeGrafter"/>
</dbReference>
<dbReference type="EMBL" id="LT629750">
    <property type="protein sequence ID" value="SDT59698.1"/>
    <property type="molecule type" value="Genomic_DNA"/>
</dbReference>
<name>A0A1H2BNC2_9BRAD</name>
<dbReference type="Gene3D" id="3.40.50.2000">
    <property type="entry name" value="Glycogen Phosphorylase B"/>
    <property type="match status" value="2"/>
</dbReference>
<dbReference type="InterPro" id="IPR028098">
    <property type="entry name" value="Glyco_trans_4-like_N"/>
</dbReference>
<dbReference type="SUPFAM" id="SSF53756">
    <property type="entry name" value="UDP-Glycosyltransferase/glycogen phosphorylase"/>
    <property type="match status" value="1"/>
</dbReference>
<keyword evidence="2" id="KW-0808">Transferase</keyword>
<reference evidence="3" key="1">
    <citation type="submission" date="2016-10" db="EMBL/GenBank/DDBJ databases">
        <authorList>
            <person name="Varghese N."/>
            <person name="Submissions S."/>
        </authorList>
    </citation>
    <scope>NUCLEOTIDE SEQUENCE [LARGE SCALE GENOMIC DNA]</scope>
    <source>
        <strain evidence="3">GAS369</strain>
    </source>
</reference>
<sequence>MRILLVGINYAPELIGVAKYNTELCESLASAGHEVRVVTAPPYYPEWNIPRAYRSWRYQAETINNVSVKRSPIYVPKTPTGAKRLVHHASFALTSAWPVISESLRWRPDVVFSVAPSLMSAAFTAWIARRTGAFSWLHVQDFEVDAAFDLGILSNKGLRSRMVTVERAILRSFDCVSTISPQMLDRLAHKGVDPEKIREFRNWTDTSQISPGDGSTSFRKELHLADADFVGLYSGTMSNKQGLDLIIEAARELQQSDPNVRFVLCGEGPHKATLQGLAAGLTNVQFLGLQADDRFAELLRTADFHLIPQKAEAADLVLPSKLGGIFATGRPVIAMSRPNTGLANEVAGAGLVIPPGDTHALAAAVRTLAGDPQLCSALGKGAREIALSRWDKTAILAALEQTLVASRELRKTATSRLPLSPAQPRATK</sequence>
<proteinExistence type="predicted"/>
<protein>
    <submittedName>
        <fullName evidence="2">Colanic acid biosynthesis glycosyl transferase WcaI</fullName>
    </submittedName>
</protein>
<feature type="domain" description="Glycosyltransferase subfamily 4-like N-terminal" evidence="1">
    <location>
        <begin position="16"/>
        <end position="203"/>
    </location>
</feature>
<dbReference type="PANTHER" id="PTHR45947">
    <property type="entry name" value="SULFOQUINOVOSYL TRANSFERASE SQD2"/>
    <property type="match status" value="1"/>
</dbReference>
<organism evidence="2 3">
    <name type="scientific">Bradyrhizobium canariense</name>
    <dbReference type="NCBI Taxonomy" id="255045"/>
    <lineage>
        <taxon>Bacteria</taxon>
        <taxon>Pseudomonadati</taxon>
        <taxon>Pseudomonadota</taxon>
        <taxon>Alphaproteobacteria</taxon>
        <taxon>Hyphomicrobiales</taxon>
        <taxon>Nitrobacteraceae</taxon>
        <taxon>Bradyrhizobium</taxon>
    </lineage>
</organism>
<evidence type="ECO:0000259" key="1">
    <source>
        <dbReference type="Pfam" id="PF13579"/>
    </source>
</evidence>
<dbReference type="PANTHER" id="PTHR45947:SF3">
    <property type="entry name" value="SULFOQUINOVOSYL TRANSFERASE SQD2"/>
    <property type="match status" value="1"/>
</dbReference>
<evidence type="ECO:0000313" key="2">
    <source>
        <dbReference type="EMBL" id="SDT59698.1"/>
    </source>
</evidence>